<organism evidence="1 2">
    <name type="scientific">Salinisphaera orenii MK-B5</name>
    <dbReference type="NCBI Taxonomy" id="856730"/>
    <lineage>
        <taxon>Bacteria</taxon>
        <taxon>Pseudomonadati</taxon>
        <taxon>Pseudomonadota</taxon>
        <taxon>Gammaproteobacteria</taxon>
        <taxon>Salinisphaerales</taxon>
        <taxon>Salinisphaeraceae</taxon>
        <taxon>Salinisphaera</taxon>
    </lineage>
</organism>
<protein>
    <recommendedName>
        <fullName evidence="3">DUF4868 domain-containing protein</fullName>
    </recommendedName>
</protein>
<dbReference type="InterPro" id="IPR032359">
    <property type="entry name" value="KwaB-like"/>
</dbReference>
<dbReference type="RefSeq" id="WP_123630124.1">
    <property type="nucleotide sequence ID" value="NZ_AYKH01000003.1"/>
</dbReference>
<dbReference type="EMBL" id="AYKH01000003">
    <property type="protein sequence ID" value="ROO29759.1"/>
    <property type="molecule type" value="Genomic_DNA"/>
</dbReference>
<name>A0A423PW04_9GAMM</name>
<sequence>MLHDFQLAAIAVERQQTRLLRIPLHQDLQNRLAEQWTEQYRAFIADAEEIEFNPGYQPEAHERFCIDNYELPDCIANENRLALDSLDSLTRNDDRLDLIKGVVAFVCTNEGEELLLFQNFNRSHVIHPGCFLFSQNNTYVTAESPGLTLDKKLACIYRQADQALVFQNFRVTNTFLPLAEFYQEASEQEIREILDHDLLVVEDTDALAENSNQWFRKRFAMLRDSEILDNYTAEQIYNHSVSFEVEVVVEDEKIVFPSDKREAKHLLQFLNEEIFRGAITERLYETNSKREADR</sequence>
<reference evidence="1 2" key="1">
    <citation type="submission" date="2013-10" db="EMBL/GenBank/DDBJ databases">
        <title>Salinisphaera orenii MK-B5 Genome Sequencing.</title>
        <authorList>
            <person name="Lai Q."/>
            <person name="Li C."/>
            <person name="Shao Z."/>
        </authorList>
    </citation>
    <scope>NUCLEOTIDE SEQUENCE [LARGE SCALE GENOMIC DNA]</scope>
    <source>
        <strain evidence="1 2">MK-B5</strain>
    </source>
</reference>
<gene>
    <name evidence="1" type="ORF">SAOR_02805</name>
</gene>
<evidence type="ECO:0008006" key="3">
    <source>
        <dbReference type="Google" id="ProtNLM"/>
    </source>
</evidence>
<keyword evidence="2" id="KW-1185">Reference proteome</keyword>
<comment type="caution">
    <text evidence="1">The sequence shown here is derived from an EMBL/GenBank/DDBJ whole genome shotgun (WGS) entry which is preliminary data.</text>
</comment>
<evidence type="ECO:0000313" key="2">
    <source>
        <dbReference type="Proteomes" id="UP000283993"/>
    </source>
</evidence>
<evidence type="ECO:0000313" key="1">
    <source>
        <dbReference type="EMBL" id="ROO29759.1"/>
    </source>
</evidence>
<accession>A0A423PW04</accession>
<dbReference type="Proteomes" id="UP000283993">
    <property type="component" value="Unassembled WGS sequence"/>
</dbReference>
<dbReference type="Pfam" id="PF16162">
    <property type="entry name" value="KwaB"/>
    <property type="match status" value="1"/>
</dbReference>
<dbReference type="AlphaFoldDB" id="A0A423PW04"/>
<proteinExistence type="predicted"/>